<sequence length="169" mass="19135">MSKQYTIFNQQSDAPQFWLSQRDRNFQPNTLEHWLKQYGSPLLVYSEYSLHALVTSFQEFCAASGRHTQIAFALKACPNLSILRLFHAYGLLIEVNSAQEYRIALDAGFKPQQIHINGVAKNTELIDLAILKGCRALHLDSVEEIDIIAARVAARGSRLAVQLRICPDY</sequence>
<dbReference type="Gene3D" id="3.20.20.10">
    <property type="entry name" value="Alanine racemase"/>
    <property type="match status" value="1"/>
</dbReference>
<feature type="domain" description="Orn/DAP/Arg decarboxylase 2 N-terminal" evidence="3">
    <location>
        <begin position="57"/>
        <end position="168"/>
    </location>
</feature>
<accession>A0A2D0IU84</accession>
<dbReference type="OrthoDB" id="9802147at2"/>
<organism evidence="4 5">
    <name type="scientific">Xenorhabdus budapestensis</name>
    <dbReference type="NCBI Taxonomy" id="290110"/>
    <lineage>
        <taxon>Bacteria</taxon>
        <taxon>Pseudomonadati</taxon>
        <taxon>Pseudomonadota</taxon>
        <taxon>Gammaproteobacteria</taxon>
        <taxon>Enterobacterales</taxon>
        <taxon>Morganellaceae</taxon>
        <taxon>Xenorhabdus</taxon>
    </lineage>
</organism>
<evidence type="ECO:0000259" key="3">
    <source>
        <dbReference type="Pfam" id="PF02784"/>
    </source>
</evidence>
<protein>
    <submittedName>
        <fullName evidence="4">Diaminopimelate decarboxylase</fullName>
    </submittedName>
</protein>
<dbReference type="PANTHER" id="PTHR43727">
    <property type="entry name" value="DIAMINOPIMELATE DECARBOXYLASE"/>
    <property type="match status" value="1"/>
</dbReference>
<evidence type="ECO:0000256" key="1">
    <source>
        <dbReference type="ARBA" id="ARBA00001933"/>
    </source>
</evidence>
<evidence type="ECO:0000256" key="2">
    <source>
        <dbReference type="ARBA" id="ARBA00022898"/>
    </source>
</evidence>
<dbReference type="InterPro" id="IPR009006">
    <property type="entry name" value="Ala_racemase/Decarboxylase_C"/>
</dbReference>
<comment type="cofactor">
    <cofactor evidence="1">
        <name>pyridoxal 5'-phosphate</name>
        <dbReference type="ChEBI" id="CHEBI:597326"/>
    </cofactor>
</comment>
<reference evidence="4 5" key="1">
    <citation type="journal article" date="2017" name="Nat. Microbiol.">
        <title>Natural product diversity associated with the nematode symbionts Photorhabdus and Xenorhabdus.</title>
        <authorList>
            <person name="Tobias N.J."/>
            <person name="Wolff H."/>
            <person name="Djahanschiri B."/>
            <person name="Grundmann F."/>
            <person name="Kronenwerth M."/>
            <person name="Shi Y.M."/>
            <person name="Simonyi S."/>
            <person name="Grun P."/>
            <person name="Shapiro-Ilan D."/>
            <person name="Pidot S.J."/>
            <person name="Stinear T.P."/>
            <person name="Ebersberger I."/>
            <person name="Bode H.B."/>
        </authorList>
    </citation>
    <scope>NUCLEOTIDE SEQUENCE [LARGE SCALE GENOMIC DNA]</scope>
    <source>
        <strain evidence="4 5">DSM 16342</strain>
    </source>
</reference>
<keyword evidence="2" id="KW-0663">Pyridoxal phosphate</keyword>
<dbReference type="Proteomes" id="UP000225833">
    <property type="component" value="Unassembled WGS sequence"/>
</dbReference>
<evidence type="ECO:0000313" key="5">
    <source>
        <dbReference type="Proteomes" id="UP000225833"/>
    </source>
</evidence>
<name>A0A2D0IU84_XENBU</name>
<evidence type="ECO:0000313" key="4">
    <source>
        <dbReference type="EMBL" id="PHM25429.1"/>
    </source>
</evidence>
<proteinExistence type="predicted"/>
<dbReference type="Gene3D" id="2.40.37.10">
    <property type="entry name" value="Lyase, Ornithine Decarboxylase, Chain A, domain 1"/>
    <property type="match status" value="1"/>
</dbReference>
<dbReference type="EMBL" id="NIBS01000019">
    <property type="protein sequence ID" value="PHM25429.1"/>
    <property type="molecule type" value="Genomic_DNA"/>
</dbReference>
<dbReference type="SUPFAM" id="SSF51419">
    <property type="entry name" value="PLP-binding barrel"/>
    <property type="match status" value="1"/>
</dbReference>
<dbReference type="InterPro" id="IPR029066">
    <property type="entry name" value="PLP-binding_barrel"/>
</dbReference>
<dbReference type="GO" id="GO:0008836">
    <property type="term" value="F:diaminopimelate decarboxylase activity"/>
    <property type="evidence" value="ECO:0007669"/>
    <property type="project" value="TreeGrafter"/>
</dbReference>
<dbReference type="GO" id="GO:0009089">
    <property type="term" value="P:lysine biosynthetic process via diaminopimelate"/>
    <property type="evidence" value="ECO:0007669"/>
    <property type="project" value="TreeGrafter"/>
</dbReference>
<dbReference type="AlphaFoldDB" id="A0A2D0IU84"/>
<comment type="caution">
    <text evidence="4">The sequence shown here is derived from an EMBL/GenBank/DDBJ whole genome shotgun (WGS) entry which is preliminary data.</text>
</comment>
<dbReference type="RefSeq" id="WP_099136774.1">
    <property type="nucleotide sequence ID" value="NZ_CAWNNJ010000085.1"/>
</dbReference>
<gene>
    <name evidence="4" type="ORF">Xbud_03001</name>
</gene>
<dbReference type="PANTHER" id="PTHR43727:SF2">
    <property type="entry name" value="GROUP IV DECARBOXYLASE"/>
    <property type="match status" value="1"/>
</dbReference>
<dbReference type="InterPro" id="IPR022644">
    <property type="entry name" value="De-COase2_N"/>
</dbReference>
<dbReference type="Pfam" id="PF02784">
    <property type="entry name" value="Orn_Arg_deC_N"/>
    <property type="match status" value="1"/>
</dbReference>